<proteinExistence type="predicted"/>
<dbReference type="AlphaFoldDB" id="A0A7M7Q1Y7"/>
<feature type="signal peptide" evidence="1">
    <location>
        <begin position="1"/>
        <end position="17"/>
    </location>
</feature>
<dbReference type="GeneID" id="100122231"/>
<dbReference type="RefSeq" id="XP_031780337.1">
    <property type="nucleotide sequence ID" value="XM_031924477.2"/>
</dbReference>
<evidence type="ECO:0000256" key="1">
    <source>
        <dbReference type="SAM" id="SignalP"/>
    </source>
</evidence>
<evidence type="ECO:0000313" key="2">
    <source>
        <dbReference type="EnsemblMetazoa" id="XP_031780337"/>
    </source>
</evidence>
<dbReference type="EnsemblMetazoa" id="XM_031924477">
    <property type="protein sequence ID" value="XP_031780337"/>
    <property type="gene ID" value="LOC100122231"/>
</dbReference>
<name>A0A7M7Q1Y7_NASVI</name>
<dbReference type="InParanoid" id="A0A7M7Q1Y7"/>
<dbReference type="Proteomes" id="UP000002358">
    <property type="component" value="Chromosome 2"/>
</dbReference>
<reference evidence="2" key="1">
    <citation type="submission" date="2021-01" db="UniProtKB">
        <authorList>
            <consortium name="EnsemblMetazoa"/>
        </authorList>
    </citation>
    <scope>IDENTIFICATION</scope>
</reference>
<organism evidence="2 3">
    <name type="scientific">Nasonia vitripennis</name>
    <name type="common">Parasitic wasp</name>
    <dbReference type="NCBI Taxonomy" id="7425"/>
    <lineage>
        <taxon>Eukaryota</taxon>
        <taxon>Metazoa</taxon>
        <taxon>Ecdysozoa</taxon>
        <taxon>Arthropoda</taxon>
        <taxon>Hexapoda</taxon>
        <taxon>Insecta</taxon>
        <taxon>Pterygota</taxon>
        <taxon>Neoptera</taxon>
        <taxon>Endopterygota</taxon>
        <taxon>Hymenoptera</taxon>
        <taxon>Apocrita</taxon>
        <taxon>Proctotrupomorpha</taxon>
        <taxon>Chalcidoidea</taxon>
        <taxon>Pteromalidae</taxon>
        <taxon>Pteromalinae</taxon>
        <taxon>Nasonia</taxon>
    </lineage>
</organism>
<feature type="chain" id="PRO_5029828383" evidence="1">
    <location>
        <begin position="18"/>
        <end position="387"/>
    </location>
</feature>
<protein>
    <submittedName>
        <fullName evidence="2">Uncharacterized protein</fullName>
    </submittedName>
</protein>
<keyword evidence="1" id="KW-0732">Signal</keyword>
<dbReference type="OrthoDB" id="6768573at2759"/>
<accession>A0A7M7Q1Y7</accession>
<dbReference type="KEGG" id="nvi:100122231"/>
<evidence type="ECO:0000313" key="3">
    <source>
        <dbReference type="Proteomes" id="UP000002358"/>
    </source>
</evidence>
<keyword evidence="3" id="KW-1185">Reference proteome</keyword>
<sequence>MFLLLALSSWLVASAQASIWPYHGSAAPGSTGAVIVDAGIGSYDYGSAYGIEPQLTLGHANGYGAVIGSGAANSILVKGPKVIVGPGEGPVLVQGPRQSSATIVGPSEGPATIVGPSSGAATIVGPSSGAATIVGPTAGGATIVGPSEGGATIVGPTAGAATIVGPSEGGATIVGPQQAPATIIGPSTRPVAIVGSSRHDGYAHAHAEAHAEAHAHTHANNWVWSQPPIIVKERPTIIREDVHYHHEHHPVVVKQPVYDNHVVCAPAVAGWDTNAAVKAVAHAASHYGPVHVGTAHGRPVVTVSGPLSVHGHGHEHNHVHVESLPRPVAALSGPVAPIAVITGPSGSISTGGSSASSIASAHSSAYAHSNDWAVKKYWYPSPTWRKC</sequence>